<gene>
    <name evidence="1" type="ORF">UFOVP765_35</name>
</gene>
<accession>A0A6J5NLR4</accession>
<reference evidence="1" key="1">
    <citation type="submission" date="2020-04" db="EMBL/GenBank/DDBJ databases">
        <authorList>
            <person name="Chiriac C."/>
            <person name="Salcher M."/>
            <person name="Ghai R."/>
            <person name="Kavagutti S V."/>
        </authorList>
    </citation>
    <scope>NUCLEOTIDE SEQUENCE</scope>
</reference>
<dbReference type="EMBL" id="LR796703">
    <property type="protein sequence ID" value="CAB4160780.1"/>
    <property type="molecule type" value="Genomic_DNA"/>
</dbReference>
<evidence type="ECO:0000313" key="1">
    <source>
        <dbReference type="EMBL" id="CAB4160780.1"/>
    </source>
</evidence>
<protein>
    <submittedName>
        <fullName evidence="1">Uncharacterized protein</fullName>
    </submittedName>
</protein>
<proteinExistence type="predicted"/>
<name>A0A6J5NLR4_9CAUD</name>
<organism evidence="1">
    <name type="scientific">uncultured Caudovirales phage</name>
    <dbReference type="NCBI Taxonomy" id="2100421"/>
    <lineage>
        <taxon>Viruses</taxon>
        <taxon>Duplodnaviria</taxon>
        <taxon>Heunggongvirae</taxon>
        <taxon>Uroviricota</taxon>
        <taxon>Caudoviricetes</taxon>
        <taxon>Peduoviridae</taxon>
        <taxon>Maltschvirus</taxon>
        <taxon>Maltschvirus maltsch</taxon>
    </lineage>
</organism>
<sequence>MAKQQDQITKILNERQATHGDYLSKCVFIQTTKEAMRDGNGNWYRLDSDMQESLDMVVHKISRILYGDPYHTDNWLDIAGYIMLVGNRLKLEEEFNERTK</sequence>